<dbReference type="AlphaFoldDB" id="A0AAD4QUQ7"/>
<dbReference type="EMBL" id="JAKKPZ010001234">
    <property type="protein sequence ID" value="KAI1690411.1"/>
    <property type="molecule type" value="Genomic_DNA"/>
</dbReference>
<accession>A0AAD4QUQ7</accession>
<evidence type="ECO:0000313" key="3">
    <source>
        <dbReference type="Proteomes" id="UP001201812"/>
    </source>
</evidence>
<evidence type="ECO:0000259" key="1">
    <source>
        <dbReference type="Pfam" id="PF13012"/>
    </source>
</evidence>
<organism evidence="2 3">
    <name type="scientific">Ditylenchus destructor</name>
    <dbReference type="NCBI Taxonomy" id="166010"/>
    <lineage>
        <taxon>Eukaryota</taxon>
        <taxon>Metazoa</taxon>
        <taxon>Ecdysozoa</taxon>
        <taxon>Nematoda</taxon>
        <taxon>Chromadorea</taxon>
        <taxon>Rhabditida</taxon>
        <taxon>Tylenchina</taxon>
        <taxon>Tylenchomorpha</taxon>
        <taxon>Sphaerularioidea</taxon>
        <taxon>Anguinidae</taxon>
        <taxon>Anguininae</taxon>
        <taxon>Ditylenchus</taxon>
    </lineage>
</organism>
<reference evidence="2" key="1">
    <citation type="submission" date="2022-01" db="EMBL/GenBank/DDBJ databases">
        <title>Genome Sequence Resource for Two Populations of Ditylenchus destructor, the Migratory Endoparasitic Phytonematode.</title>
        <authorList>
            <person name="Zhang H."/>
            <person name="Lin R."/>
            <person name="Xie B."/>
        </authorList>
    </citation>
    <scope>NUCLEOTIDE SEQUENCE</scope>
    <source>
        <strain evidence="2">BazhouSP</strain>
    </source>
</reference>
<dbReference type="InterPro" id="IPR024969">
    <property type="entry name" value="EIF3F/CSN6-like_C"/>
</dbReference>
<comment type="caution">
    <text evidence="2">The sequence shown here is derived from an EMBL/GenBank/DDBJ whole genome shotgun (WGS) entry which is preliminary data.</text>
</comment>
<keyword evidence="3" id="KW-1185">Reference proteome</keyword>
<dbReference type="Proteomes" id="UP001201812">
    <property type="component" value="Unassembled WGS sequence"/>
</dbReference>
<dbReference type="Pfam" id="PF13012">
    <property type="entry name" value="MitMem_reg"/>
    <property type="match status" value="1"/>
</dbReference>
<evidence type="ECO:0000313" key="2">
    <source>
        <dbReference type="EMBL" id="KAI1690411.1"/>
    </source>
</evidence>
<sequence>MVVEAHLFFADFQFKTFPLSAVREGKVERDDALLRDINKLCQKLREVKPNDLAEKETKQASDNKLIVLLTAITSVEGSLFDLVTKLNVLSSERHAVQYPSSMQFHDFPGGRHYRRHYSGGGSHAPHHRGFGLNF</sequence>
<gene>
    <name evidence="2" type="ORF">DdX_22495</name>
</gene>
<name>A0AAD4QUQ7_9BILA</name>
<protein>
    <submittedName>
        <fullName evidence="2">Mov34/MPN/PAD-1 family protein</fullName>
    </submittedName>
</protein>
<feature type="domain" description="EIF3F/CSN6-like C-terminal" evidence="1">
    <location>
        <begin position="19"/>
        <end position="78"/>
    </location>
</feature>
<proteinExistence type="predicted"/>